<evidence type="ECO:0000313" key="2">
    <source>
        <dbReference type="Proteomes" id="UP000441717"/>
    </source>
</evidence>
<comment type="caution">
    <text evidence="1">The sequence shown here is derived from an EMBL/GenBank/DDBJ whole genome shotgun (WGS) entry which is preliminary data.</text>
</comment>
<evidence type="ECO:0000313" key="1">
    <source>
        <dbReference type="EMBL" id="MQL51485.1"/>
    </source>
</evidence>
<keyword evidence="2" id="KW-1185">Reference proteome</keyword>
<dbReference type="AlphaFoldDB" id="A0A6N7INA6"/>
<name>A0A6N7INA6_9FIRM</name>
<organism evidence="1 2">
    <name type="scientific">Desulfofundulus thermobenzoicus</name>
    <dbReference type="NCBI Taxonomy" id="29376"/>
    <lineage>
        <taxon>Bacteria</taxon>
        <taxon>Bacillati</taxon>
        <taxon>Bacillota</taxon>
        <taxon>Clostridia</taxon>
        <taxon>Eubacteriales</taxon>
        <taxon>Peptococcaceae</taxon>
        <taxon>Desulfofundulus</taxon>
    </lineage>
</organism>
<dbReference type="EMBL" id="WHYR01000008">
    <property type="protein sequence ID" value="MQL51485.1"/>
    <property type="molecule type" value="Genomic_DNA"/>
</dbReference>
<sequence length="93" mass="9491">MRATTMAGTRKTGKKAVFLAVGVAFVGGLLAENRAHLLTDLVAGAPGVLAFLKGLLQKYLPLFGGVMILGTRGFSRAPTGGEPTGGLPEVRGP</sequence>
<dbReference type="Proteomes" id="UP000441717">
    <property type="component" value="Unassembled WGS sequence"/>
</dbReference>
<gene>
    <name evidence="1" type="ORF">GFC01_04240</name>
</gene>
<proteinExistence type="predicted"/>
<accession>A0A6N7INA6</accession>
<dbReference type="RefSeq" id="WP_152945415.1">
    <property type="nucleotide sequence ID" value="NZ_WHYR01000008.1"/>
</dbReference>
<reference evidence="1 2" key="1">
    <citation type="submission" date="2019-10" db="EMBL/GenBank/DDBJ databases">
        <title>Comparative genomics of sulfur disproportionating microorganisms.</title>
        <authorList>
            <person name="Ward L.M."/>
            <person name="Bertran E."/>
            <person name="Johnston D."/>
        </authorList>
    </citation>
    <scope>NUCLEOTIDE SEQUENCE [LARGE SCALE GENOMIC DNA]</scope>
    <source>
        <strain evidence="1 2">DSM 14055</strain>
    </source>
</reference>
<protein>
    <submittedName>
        <fullName evidence="1">Uncharacterized protein</fullName>
    </submittedName>
</protein>